<dbReference type="HAMAP" id="MF_00194">
    <property type="entry name" value="RdgC"/>
    <property type="match status" value="1"/>
</dbReference>
<dbReference type="Pfam" id="PF04381">
    <property type="entry name" value="RdgC"/>
    <property type="match status" value="1"/>
</dbReference>
<comment type="subcellular location">
    <subcellularLocation>
        <location evidence="1">Cytoplasm</location>
        <location evidence="1">Nucleoid</location>
    </subcellularLocation>
</comment>
<name>A0A3B1A105_9ZZZZ</name>
<sequence>MWFKNLQLYRFTKPFEYTSETLEAALQTKPSRLCGPHEEMCQGWGSPMGRKGEMLVHAANGFLMICATKEEKILPASVVREHVNERVEKIEDTQARKVRKKERDNLRDDVMAELLPRALSRTIHTFAFIDPKEGLLVVDTSSAGKAEEFTALLRKTLGSLPVVPPTPNEAPYAVMTEWLTKNSHPPEFGVEDECELRAADIEGSVVRCKRLDLGSPEVKLHLKEGKLVSKLALNWRDRITFVLDENFAIKRVRFLEIVQDQVDDVEVDDAAARFDVDFSIMTLELSLFIKQLFEAFGGENVDALDEAA</sequence>
<evidence type="ECO:0000256" key="2">
    <source>
        <dbReference type="ARBA" id="ARBA00022490"/>
    </source>
</evidence>
<keyword evidence="2" id="KW-0963">Cytoplasm</keyword>
<dbReference type="NCBIfam" id="NF001464">
    <property type="entry name" value="PRK00321.1-5"/>
    <property type="match status" value="1"/>
</dbReference>
<reference evidence="4" key="1">
    <citation type="submission" date="2018-06" db="EMBL/GenBank/DDBJ databases">
        <authorList>
            <person name="Zhirakovskaya E."/>
        </authorList>
    </citation>
    <scope>NUCLEOTIDE SEQUENCE</scope>
</reference>
<protein>
    <submittedName>
        <fullName evidence="4">DNA recombination-dependent growth factor RdgC</fullName>
    </submittedName>
</protein>
<proteinExistence type="inferred from homology"/>
<evidence type="ECO:0000256" key="1">
    <source>
        <dbReference type="ARBA" id="ARBA00004453"/>
    </source>
</evidence>
<dbReference type="PANTHER" id="PTHR38103">
    <property type="entry name" value="RECOMBINATION-ASSOCIATED PROTEIN RDGC"/>
    <property type="match status" value="1"/>
</dbReference>
<dbReference type="InterPro" id="IPR007476">
    <property type="entry name" value="RdgC"/>
</dbReference>
<dbReference type="AlphaFoldDB" id="A0A3B1A105"/>
<dbReference type="GO" id="GO:0000018">
    <property type="term" value="P:regulation of DNA recombination"/>
    <property type="evidence" value="ECO:0007669"/>
    <property type="project" value="TreeGrafter"/>
</dbReference>
<dbReference type="NCBIfam" id="NF001462">
    <property type="entry name" value="PRK00321.1-3"/>
    <property type="match status" value="1"/>
</dbReference>
<dbReference type="GO" id="GO:0043590">
    <property type="term" value="C:bacterial nucleoid"/>
    <property type="evidence" value="ECO:0007669"/>
    <property type="project" value="TreeGrafter"/>
</dbReference>
<keyword evidence="3" id="KW-0233">DNA recombination</keyword>
<evidence type="ECO:0000313" key="4">
    <source>
        <dbReference type="EMBL" id="VAW87414.1"/>
    </source>
</evidence>
<dbReference type="EMBL" id="UOFQ01000064">
    <property type="protein sequence ID" value="VAW87414.1"/>
    <property type="molecule type" value="Genomic_DNA"/>
</dbReference>
<dbReference type="GO" id="GO:0006310">
    <property type="term" value="P:DNA recombination"/>
    <property type="evidence" value="ECO:0007669"/>
    <property type="project" value="UniProtKB-KW"/>
</dbReference>
<gene>
    <name evidence="4" type="ORF">MNBD_GAMMA17-2</name>
</gene>
<dbReference type="GO" id="GO:0003690">
    <property type="term" value="F:double-stranded DNA binding"/>
    <property type="evidence" value="ECO:0007669"/>
    <property type="project" value="TreeGrafter"/>
</dbReference>
<dbReference type="PANTHER" id="PTHR38103:SF1">
    <property type="entry name" value="RECOMBINATION-ASSOCIATED PROTEIN RDGC"/>
    <property type="match status" value="1"/>
</dbReference>
<organism evidence="4">
    <name type="scientific">hydrothermal vent metagenome</name>
    <dbReference type="NCBI Taxonomy" id="652676"/>
    <lineage>
        <taxon>unclassified sequences</taxon>
        <taxon>metagenomes</taxon>
        <taxon>ecological metagenomes</taxon>
    </lineage>
</organism>
<accession>A0A3B1A105</accession>
<evidence type="ECO:0000256" key="3">
    <source>
        <dbReference type="ARBA" id="ARBA00023172"/>
    </source>
</evidence>